<gene>
    <name evidence="3" type="ORF">AA0117_g9932</name>
    <name evidence="2" type="ORF">CC77DRAFT_645444</name>
</gene>
<dbReference type="GeneID" id="29118195"/>
<feature type="region of interest" description="Disordered" evidence="1">
    <location>
        <begin position="1"/>
        <end position="182"/>
    </location>
</feature>
<evidence type="ECO:0000313" key="4">
    <source>
        <dbReference type="Proteomes" id="UP000077248"/>
    </source>
</evidence>
<feature type="compositionally biased region" description="Low complexity" evidence="1">
    <location>
        <begin position="62"/>
        <end position="82"/>
    </location>
</feature>
<evidence type="ECO:0000313" key="2">
    <source>
        <dbReference type="EMBL" id="OAG24050.1"/>
    </source>
</evidence>
<name>A0A177DY03_ALTAL</name>
<evidence type="ECO:0000256" key="1">
    <source>
        <dbReference type="SAM" id="MobiDB-lite"/>
    </source>
</evidence>
<organism evidence="2 4">
    <name type="scientific">Alternaria alternata</name>
    <name type="common">Alternaria rot fungus</name>
    <name type="synonym">Torula alternata</name>
    <dbReference type="NCBI Taxonomy" id="5599"/>
    <lineage>
        <taxon>Eukaryota</taxon>
        <taxon>Fungi</taxon>
        <taxon>Dikarya</taxon>
        <taxon>Ascomycota</taxon>
        <taxon>Pezizomycotina</taxon>
        <taxon>Dothideomycetes</taxon>
        <taxon>Pleosporomycetidae</taxon>
        <taxon>Pleosporales</taxon>
        <taxon>Pleosporineae</taxon>
        <taxon>Pleosporaceae</taxon>
        <taxon>Alternaria</taxon>
        <taxon>Alternaria sect. Alternaria</taxon>
        <taxon>Alternaria alternata complex</taxon>
    </lineage>
</organism>
<dbReference type="Proteomes" id="UP000077248">
    <property type="component" value="Unassembled WGS sequence"/>
</dbReference>
<accession>A0A177DY03</accession>
<feature type="compositionally biased region" description="Polar residues" evidence="1">
    <location>
        <begin position="10"/>
        <end position="29"/>
    </location>
</feature>
<proteinExistence type="predicted"/>
<dbReference type="KEGG" id="aalt:CC77DRAFT_645444"/>
<dbReference type="AlphaFoldDB" id="A0A177DY03"/>
<sequence length="182" mass="18657">MVDTSHSKSVRGTLSNPKTKEAINSTKSTPDLGDGTSLKPANDDKKSLPSNDSAPPAGQGNDTPSASSSSSSSSDSAPTVSDPYRKAGTSAGGGDKKAIGNGGNVEGRNMEDGKQGGKKNEAKENLPHSKKVRGTLANDDGAKVNKTQLGDPASLKAETSNTKDMGRQTEREGQDKSGKSKL</sequence>
<dbReference type="EMBL" id="PDXD01000035">
    <property type="protein sequence ID" value="RYN71039.1"/>
    <property type="molecule type" value="Genomic_DNA"/>
</dbReference>
<evidence type="ECO:0000313" key="5">
    <source>
        <dbReference type="Proteomes" id="UP000291422"/>
    </source>
</evidence>
<reference evidence="2 4" key="1">
    <citation type="submission" date="2016-05" db="EMBL/GenBank/DDBJ databases">
        <title>Comparative analysis of secretome profiles of manganese(II)-oxidizing ascomycete fungi.</title>
        <authorList>
            <consortium name="DOE Joint Genome Institute"/>
            <person name="Zeiner C.A."/>
            <person name="Purvine S.O."/>
            <person name="Zink E.M."/>
            <person name="Wu S."/>
            <person name="Pasa-Tolic L."/>
            <person name="Chaput D.L."/>
            <person name="Haridas S."/>
            <person name="Grigoriev I.V."/>
            <person name="Santelli C.M."/>
            <person name="Hansel C.M."/>
        </authorList>
    </citation>
    <scope>NUCLEOTIDE SEQUENCE [LARGE SCALE GENOMIC DNA]</scope>
    <source>
        <strain evidence="2 4">SRC1lrK2f</strain>
    </source>
</reference>
<evidence type="ECO:0000313" key="3">
    <source>
        <dbReference type="EMBL" id="RYN71039.1"/>
    </source>
</evidence>
<reference evidence="3" key="3">
    <citation type="journal article" date="2019" name="J. ISSAAS">
        <title>Genomics, evolutionary history and diagnostics of the Alternaria alternata species group including apple and Asian pear pathotypes.</title>
        <authorList>
            <person name="Armitage A.D."/>
            <person name="Cockerton H.M."/>
            <person name="Sreenivasaprasad S."/>
            <person name="Woodhall J."/>
            <person name="Lane C."/>
            <person name="Harrison R.J."/>
            <person name="Clarkson J.P."/>
        </authorList>
    </citation>
    <scope>NUCLEOTIDE SEQUENCE</scope>
    <source>
        <strain evidence="3">FERA 1177</strain>
    </source>
</reference>
<protein>
    <submittedName>
        <fullName evidence="2">Uncharacterized protein</fullName>
    </submittedName>
</protein>
<reference evidence="5" key="2">
    <citation type="journal article" date="2019" name="bioRxiv">
        <title>Genomics, evolutionary history and diagnostics of the Alternaria alternata species group including apple and Asian pear pathotypes.</title>
        <authorList>
            <person name="Armitage A.D."/>
            <person name="Cockerton H.M."/>
            <person name="Sreenivasaprasad S."/>
            <person name="Woodhall J.W."/>
            <person name="Lane C.R."/>
            <person name="Harrison R.J."/>
            <person name="Clarkson J.P."/>
        </authorList>
    </citation>
    <scope>NUCLEOTIDE SEQUENCE [LARGE SCALE GENOMIC DNA]</scope>
    <source>
        <strain evidence="5">FERA 1177</strain>
    </source>
</reference>
<dbReference type="Proteomes" id="UP000291422">
    <property type="component" value="Unassembled WGS sequence"/>
</dbReference>
<dbReference type="RefSeq" id="XP_018389471.1">
    <property type="nucleotide sequence ID" value="XM_018532601.1"/>
</dbReference>
<feature type="compositionally biased region" description="Basic and acidic residues" evidence="1">
    <location>
        <begin position="108"/>
        <end position="127"/>
    </location>
</feature>
<dbReference type="VEuPathDB" id="FungiDB:CC77DRAFT_645444"/>
<dbReference type="EMBL" id="KV441472">
    <property type="protein sequence ID" value="OAG24050.1"/>
    <property type="molecule type" value="Genomic_DNA"/>
</dbReference>
<dbReference type="OMA" id="EGRNMED"/>
<keyword evidence="4" id="KW-1185">Reference proteome</keyword>
<feature type="compositionally biased region" description="Basic and acidic residues" evidence="1">
    <location>
        <begin position="164"/>
        <end position="182"/>
    </location>
</feature>